<accession>A0A220YL74</accession>
<evidence type="ECO:0000256" key="1">
    <source>
        <dbReference type="SAM" id="MobiDB-lite"/>
    </source>
</evidence>
<feature type="region of interest" description="Disordered" evidence="1">
    <location>
        <begin position="1"/>
        <end position="27"/>
    </location>
</feature>
<dbReference type="InterPro" id="IPR058003">
    <property type="entry name" value="Phage_gp12"/>
</dbReference>
<proteinExistence type="predicted"/>
<protein>
    <submittedName>
        <fullName evidence="2">Tail tubular protein B</fullName>
    </submittedName>
</protein>
<dbReference type="Pfam" id="PF25675">
    <property type="entry name" value="Phage_nozzle"/>
    <property type="match status" value="1"/>
</dbReference>
<gene>
    <name evidence="2" type="ORF">vBAspPH44_36</name>
</gene>
<dbReference type="EMBL" id="MF278336">
    <property type="protein sequence ID" value="ASL24419.1"/>
    <property type="molecule type" value="Genomic_DNA"/>
</dbReference>
<reference evidence="3" key="1">
    <citation type="submission" date="2017-06" db="EMBL/GenBank/DDBJ databases">
        <title>Complete genome sequence of Alteromonas virus vB_AspP-H4/4.</title>
        <authorList>
            <person name="Kallies R."/>
        </authorList>
    </citation>
    <scope>NUCLEOTIDE SEQUENCE [LARGE SCALE GENOMIC DNA]</scope>
</reference>
<evidence type="ECO:0000313" key="3">
    <source>
        <dbReference type="Proteomes" id="UP000222639"/>
    </source>
</evidence>
<organism evidence="2 3">
    <name type="scientific">Alteromonas phage vB_AspP-H4/4</name>
    <dbReference type="NCBI Taxonomy" id="2928692"/>
    <lineage>
        <taxon>Viruses</taxon>
        <taxon>Duplodnaviria</taxon>
        <taxon>Heunggongvirae</taxon>
        <taxon>Uroviricota</taxon>
        <taxon>Caudoviricetes</taxon>
        <taxon>Autographivirales</taxon>
        <taxon>Foturvirus</taxon>
        <taxon>Foturvirus H44</taxon>
    </lineage>
</organism>
<sequence length="790" mass="88397">MRIEGLYPSPIHGVSTLSPRNRRRGTAGLQVNFRSDPVKKLTRRPPLQYETVLRNQITYGDIHHHRYTRDGVVYRILIDKSDGTVTAFRDNQPITVAGDLSDYIGYDITTQTVDGTTYVVNKETEVEMLPDIEDGNIERVSHVNVTAALAYGETLRVNITQSDGTRTSRIVVVPALIASGNPEDPPDYDRADKARATSAVAKQLAENINNSIPDTSLNAAAFGSTVAIWEDGRNNWVDVEIETGQGDRSTIAINRTIENVDGLPLYAVVGTRIKVRPNPTSEKGVYYLQAERTSDIPTGEPLEEVVWAESRSPVEPYKFDTSTMPHQIKFQENNVLVGEVEWKDRQVGDDESVPQPEFVGQTITGMSYFQKRLVFLSENFAIMSETDDVRNFWRQSAVNLLVSDMVSISSSAIGVDKLEYIVPHNRDLLIVSSNAQFKIDGSTAITPQTVSMALTTKYDCQTSVPPVTMGNSVFFPIDYGNSTGLQEYTGEKDTGQDFATPVTHEVIGYMQGKARVLTASPNLNMIVMLTNTIYDSALYVYEKSTVKDSAVGSWSEWDFGGGAEIIDAYFQNDELELICVEDSNVYLKVMRMYSQVQEDVDVYLDDLLVLDTQGATGTLAYLPNYYVQEDLICVRGKGTDNELFKVGFEITGNTIVFNEPIGQGKVYVGKLYESRYRPTRPFRYNEDGQAITTDRLRVGRFTLGLVETNEIKMSIVSDFYDTPDQVFNSRYVNGLANKLGTIPFYTGNYKFSYAQDANLADVEFYCDNWLGCTINSISWEGQYYQSKGRM</sequence>
<name>A0A220YL74_9CAUD</name>
<dbReference type="Proteomes" id="UP000222639">
    <property type="component" value="Segment"/>
</dbReference>
<keyword evidence="3" id="KW-1185">Reference proteome</keyword>
<evidence type="ECO:0000313" key="2">
    <source>
        <dbReference type="EMBL" id="ASL24419.1"/>
    </source>
</evidence>